<reference evidence="3 4" key="1">
    <citation type="submission" date="2016-10" db="EMBL/GenBank/DDBJ databases">
        <title>Evaluation of Human, Veterinary and Environmental Mycobacterium chelonae Isolates by Core Genome Phylogenomic Analysis, Targeted Gene Comparison, and Anti-microbial Susceptibility Patterns: A Tale of Mistaken Identities.</title>
        <authorList>
            <person name="Fogelson S.B."/>
            <person name="Camus A.C."/>
            <person name="Lorenz W."/>
            <person name="Vasireddy R."/>
            <person name="Vasireddy S."/>
            <person name="Smith T."/>
            <person name="Brown-Elliott B.A."/>
            <person name="Wallace R.J.Jr."/>
            <person name="Hasan N.A."/>
            <person name="Reischl U."/>
            <person name="Sanchez S."/>
        </authorList>
    </citation>
    <scope>NUCLEOTIDE SEQUENCE [LARGE SCALE GENOMIC DNA]</scope>
    <source>
        <strain evidence="3 4">15515</strain>
    </source>
</reference>
<protein>
    <submittedName>
        <fullName evidence="3">Methyltransferase</fullName>
    </submittedName>
</protein>
<dbReference type="GO" id="GO:0008168">
    <property type="term" value="F:methyltransferase activity"/>
    <property type="evidence" value="ECO:0007669"/>
    <property type="project" value="UniProtKB-KW"/>
</dbReference>
<proteinExistence type="predicted"/>
<keyword evidence="2 3" id="KW-0808">Transferase</keyword>
<dbReference type="Proteomes" id="UP000180043">
    <property type="component" value="Unassembled WGS sequence"/>
</dbReference>
<evidence type="ECO:0000256" key="1">
    <source>
        <dbReference type="ARBA" id="ARBA00022603"/>
    </source>
</evidence>
<organism evidence="3 4">
    <name type="scientific">Mycobacteroides chelonae</name>
    <name type="common">Mycobacterium chelonae</name>
    <dbReference type="NCBI Taxonomy" id="1774"/>
    <lineage>
        <taxon>Bacteria</taxon>
        <taxon>Bacillati</taxon>
        <taxon>Actinomycetota</taxon>
        <taxon>Actinomycetes</taxon>
        <taxon>Mycobacteriales</taxon>
        <taxon>Mycobacteriaceae</taxon>
        <taxon>Mycobacteroides</taxon>
    </lineage>
</organism>
<accession>A0A1S1LHA7</accession>
<dbReference type="PANTHER" id="PTHR43619">
    <property type="entry name" value="S-ADENOSYL-L-METHIONINE-DEPENDENT METHYLTRANSFERASE YKTD-RELATED"/>
    <property type="match status" value="1"/>
</dbReference>
<dbReference type="InterPro" id="IPR029063">
    <property type="entry name" value="SAM-dependent_MTases_sf"/>
</dbReference>
<dbReference type="SUPFAM" id="SSF53335">
    <property type="entry name" value="S-adenosyl-L-methionine-dependent methyltransferases"/>
    <property type="match status" value="1"/>
</dbReference>
<dbReference type="InterPro" id="IPR007213">
    <property type="entry name" value="Ppm1/Ppm2/Tcmp"/>
</dbReference>
<evidence type="ECO:0000256" key="2">
    <source>
        <dbReference type="ARBA" id="ARBA00022679"/>
    </source>
</evidence>
<dbReference type="RefSeq" id="WP_057968690.1">
    <property type="nucleotide sequence ID" value="NZ_MLII01000040.1"/>
</dbReference>
<dbReference type="GO" id="GO:0032259">
    <property type="term" value="P:methylation"/>
    <property type="evidence" value="ECO:0007669"/>
    <property type="project" value="UniProtKB-KW"/>
</dbReference>
<keyword evidence="1 3" id="KW-0489">Methyltransferase</keyword>
<sequence length="266" mass="29619">MAQVDLTGVAETAMWTLYTRANEAQRPDGVLKDPQCVELFEAVDYPFESKFGKDQTGLHGEKSRLFDTVVRKWLTENPSGTIVELGAGLETQFHRLDNGTVSWVCVDLEEVIAVRGEFLAPTERCRYVAADARDVSWFDQVGPGPVLITAQSFLMFLPEEQVRQLLVAIIDRFPGVEIVFDTISPAISQKMVKGYRPTENYEFPPAPWGIKRDDIAPLLQQWHGGISSVDVQSFGAVHGTLNVLKPLFLRVPALRAVLPVVAHLKT</sequence>
<name>A0A1S1LHA7_MYCCH</name>
<comment type="caution">
    <text evidence="3">The sequence shown here is derived from an EMBL/GenBank/DDBJ whole genome shotgun (WGS) entry which is preliminary data.</text>
</comment>
<dbReference type="InterPro" id="IPR016874">
    <property type="entry name" value="TcmP-like"/>
</dbReference>
<dbReference type="AlphaFoldDB" id="A0A1S1LHA7"/>
<evidence type="ECO:0000313" key="3">
    <source>
        <dbReference type="EMBL" id="OHU47722.1"/>
    </source>
</evidence>
<dbReference type="PIRSF" id="PIRSF028177">
    <property type="entry name" value="Polyketide_synth_Omtfrase_TcmP"/>
    <property type="match status" value="1"/>
</dbReference>
<dbReference type="EMBL" id="MLIQ01000032">
    <property type="protein sequence ID" value="OHU47722.1"/>
    <property type="molecule type" value="Genomic_DNA"/>
</dbReference>
<gene>
    <name evidence="3" type="ORF">BKG82_25605</name>
</gene>
<dbReference type="Pfam" id="PF04072">
    <property type="entry name" value="LCM"/>
    <property type="match status" value="1"/>
</dbReference>
<dbReference type="PANTHER" id="PTHR43619:SF2">
    <property type="entry name" value="S-ADENOSYL-L-METHIONINE-DEPENDENT METHYLTRANSFERASES SUPERFAMILY PROTEIN"/>
    <property type="match status" value="1"/>
</dbReference>
<dbReference type="Gene3D" id="3.40.50.150">
    <property type="entry name" value="Vaccinia Virus protein VP39"/>
    <property type="match status" value="1"/>
</dbReference>
<evidence type="ECO:0000313" key="4">
    <source>
        <dbReference type="Proteomes" id="UP000180043"/>
    </source>
</evidence>